<keyword evidence="3" id="KW-1185">Reference proteome</keyword>
<name>H0I2W3_9HYPH</name>
<proteinExistence type="predicted"/>
<dbReference type="Pfam" id="PF09992">
    <property type="entry name" value="NAGPA"/>
    <property type="match status" value="1"/>
</dbReference>
<dbReference type="InterPro" id="IPR018711">
    <property type="entry name" value="NAGPA"/>
</dbReference>
<feature type="domain" description="Phosphodiester glycosidase" evidence="1">
    <location>
        <begin position="98"/>
        <end position="251"/>
    </location>
</feature>
<evidence type="ECO:0000313" key="2">
    <source>
        <dbReference type="EMBL" id="EHK52671.1"/>
    </source>
</evidence>
<dbReference type="PATRIC" id="fig|1107882.3.peg.6583"/>
<evidence type="ECO:0000259" key="1">
    <source>
        <dbReference type="Pfam" id="PF09992"/>
    </source>
</evidence>
<dbReference type="EMBL" id="AHAM01000308">
    <property type="protein sequence ID" value="EHK52671.1"/>
    <property type="molecule type" value="Genomic_DNA"/>
</dbReference>
<evidence type="ECO:0000313" key="3">
    <source>
        <dbReference type="Proteomes" id="UP000003250"/>
    </source>
</evidence>
<accession>H0I2W3</accession>
<protein>
    <recommendedName>
        <fullName evidence="1">Phosphodiester glycosidase domain-containing protein</fullName>
    </recommendedName>
</protein>
<reference evidence="2 3" key="1">
    <citation type="journal article" date="2012" name="J. Bacteriol.">
        <title>Draft Genome Sequence of Mesorhizobium alhagi CCNWXJ12-2T, a Novel Salt-Resistant Species Isolated from the Desert of Northwestern China.</title>
        <authorList>
            <person name="Zhou M."/>
            <person name="Chen W."/>
            <person name="Chen H."/>
            <person name="Wei G."/>
        </authorList>
    </citation>
    <scope>NUCLEOTIDE SEQUENCE [LARGE SCALE GENOMIC DNA]</scope>
    <source>
        <strain evidence="2 3">CCNWXJ12-2</strain>
    </source>
</reference>
<sequence>MTWACPLHKVVASIGIGGRCRNMLGATVLLLAPLSVAVPALADGPCRSEDFEGVRYTVCSFDLVETDLRLFWRDASDRPYRSFSTLAKAVEADGRVLTFAMNAGMFQTDFTPIGLYVEDGRELRPTNTADAASGLRPVPNFYRKPNGVFYIRGENAGVLTTERFLNVRRQTDYASQSGPMLVIDGELHPAFIEGSRDRTRRTGVGVSGPGMVHFAISEDQVNFHDFARLFRDFLGCRNALFLDGGRGTGLFSPELGRNDISWHGGFGPIVGAVE</sequence>
<dbReference type="AlphaFoldDB" id="H0I2W3"/>
<organism evidence="2 3">
    <name type="scientific">Mesorhizobium alhagi CCNWXJ12-2</name>
    <dbReference type="NCBI Taxonomy" id="1107882"/>
    <lineage>
        <taxon>Bacteria</taxon>
        <taxon>Pseudomonadati</taxon>
        <taxon>Pseudomonadota</taxon>
        <taxon>Alphaproteobacteria</taxon>
        <taxon>Hyphomicrobiales</taxon>
        <taxon>Phyllobacteriaceae</taxon>
        <taxon>Allomesorhizobium</taxon>
    </lineage>
</organism>
<dbReference type="Proteomes" id="UP000003250">
    <property type="component" value="Unassembled WGS sequence"/>
</dbReference>
<gene>
    <name evidence="2" type="ORF">MAXJ12_34094</name>
</gene>